<keyword evidence="2" id="KW-0378">Hydrolase</keyword>
<keyword evidence="6" id="KW-1185">Reference proteome</keyword>
<evidence type="ECO:0000313" key="5">
    <source>
        <dbReference type="EMBL" id="KAJ7783703.1"/>
    </source>
</evidence>
<dbReference type="GO" id="GO:0003676">
    <property type="term" value="F:nucleic acid binding"/>
    <property type="evidence" value="ECO:0007669"/>
    <property type="project" value="InterPro"/>
</dbReference>
<feature type="domain" description="Exonuclease" evidence="4">
    <location>
        <begin position="9"/>
        <end position="174"/>
    </location>
</feature>
<dbReference type="SUPFAM" id="SSF53098">
    <property type="entry name" value="Ribonuclease H-like"/>
    <property type="match status" value="1"/>
</dbReference>
<dbReference type="InterPro" id="IPR012337">
    <property type="entry name" value="RNaseH-like_sf"/>
</dbReference>
<dbReference type="Gene3D" id="3.30.420.10">
    <property type="entry name" value="Ribonuclease H-like superfamily/Ribonuclease H"/>
    <property type="match status" value="1"/>
</dbReference>
<evidence type="ECO:0000256" key="3">
    <source>
        <dbReference type="ARBA" id="ARBA00022839"/>
    </source>
</evidence>
<dbReference type="PANTHER" id="PTHR12801">
    <property type="entry name" value="RNA EXONUCLEASE REXO1 / RECO3 FAMILY MEMBER-RELATED"/>
    <property type="match status" value="1"/>
</dbReference>
<dbReference type="EMBL" id="JARJLG010000002">
    <property type="protein sequence ID" value="KAJ7783703.1"/>
    <property type="molecule type" value="Genomic_DNA"/>
</dbReference>
<name>A0AAD7KET0_9AGAR</name>
<evidence type="ECO:0000256" key="1">
    <source>
        <dbReference type="ARBA" id="ARBA00022722"/>
    </source>
</evidence>
<keyword evidence="3" id="KW-0269">Exonuclease</keyword>
<evidence type="ECO:0000313" key="6">
    <source>
        <dbReference type="Proteomes" id="UP001215280"/>
    </source>
</evidence>
<comment type="caution">
    <text evidence="5">The sequence shown here is derived from an EMBL/GenBank/DDBJ whole genome shotgun (WGS) entry which is preliminary data.</text>
</comment>
<evidence type="ECO:0000256" key="2">
    <source>
        <dbReference type="ARBA" id="ARBA00022801"/>
    </source>
</evidence>
<dbReference type="SMART" id="SM00479">
    <property type="entry name" value="EXOIII"/>
    <property type="match status" value="1"/>
</dbReference>
<protein>
    <recommendedName>
        <fullName evidence="4">Exonuclease domain-containing protein</fullName>
    </recommendedName>
</protein>
<dbReference type="Proteomes" id="UP001215280">
    <property type="component" value="Unassembled WGS sequence"/>
</dbReference>
<keyword evidence="1" id="KW-0540">Nuclease</keyword>
<dbReference type="InterPro" id="IPR036397">
    <property type="entry name" value="RNaseH_sf"/>
</dbReference>
<proteinExistence type="predicted"/>
<accession>A0AAD7KET0</accession>
<dbReference type="AlphaFoldDB" id="A0AAD7KET0"/>
<dbReference type="InterPro" id="IPR047021">
    <property type="entry name" value="REXO1/3/4-like"/>
</dbReference>
<sequence>MSRYPSPSQIISLSTVCVGVGPGGTTSMLARVVLVDFQGEYILDRFVRPTMNVVDYRFATTGIQNWQLVSKDAIHFNILQQEVANKIRGKIVVGHSIWNDLSVLGIPHPAVCTRDVALYQPFRNSLRSPHQVVGLQTLCWQLMRRRCQEGLIDPSENARAALDLYRSAAKEWESAIVHGNWPSTLPPSTFSRCYS</sequence>
<dbReference type="PANTHER" id="PTHR12801:SF158">
    <property type="entry name" value="RNA EXONUCLEASE 4"/>
    <property type="match status" value="1"/>
</dbReference>
<organism evidence="5 6">
    <name type="scientific">Mycena maculata</name>
    <dbReference type="NCBI Taxonomy" id="230809"/>
    <lineage>
        <taxon>Eukaryota</taxon>
        <taxon>Fungi</taxon>
        <taxon>Dikarya</taxon>
        <taxon>Basidiomycota</taxon>
        <taxon>Agaricomycotina</taxon>
        <taxon>Agaricomycetes</taxon>
        <taxon>Agaricomycetidae</taxon>
        <taxon>Agaricales</taxon>
        <taxon>Marasmiineae</taxon>
        <taxon>Mycenaceae</taxon>
        <taxon>Mycena</taxon>
    </lineage>
</organism>
<dbReference type="GO" id="GO:0005634">
    <property type="term" value="C:nucleus"/>
    <property type="evidence" value="ECO:0007669"/>
    <property type="project" value="TreeGrafter"/>
</dbReference>
<dbReference type="InterPro" id="IPR013520">
    <property type="entry name" value="Ribonucl_H"/>
</dbReference>
<gene>
    <name evidence="5" type="ORF">DFH07DRAFT_199489</name>
</gene>
<reference evidence="5" key="1">
    <citation type="submission" date="2023-03" db="EMBL/GenBank/DDBJ databases">
        <title>Massive genome expansion in bonnet fungi (Mycena s.s.) driven by repeated elements and novel gene families across ecological guilds.</title>
        <authorList>
            <consortium name="Lawrence Berkeley National Laboratory"/>
            <person name="Harder C.B."/>
            <person name="Miyauchi S."/>
            <person name="Viragh M."/>
            <person name="Kuo A."/>
            <person name="Thoen E."/>
            <person name="Andreopoulos B."/>
            <person name="Lu D."/>
            <person name="Skrede I."/>
            <person name="Drula E."/>
            <person name="Henrissat B."/>
            <person name="Morin E."/>
            <person name="Kohler A."/>
            <person name="Barry K."/>
            <person name="LaButti K."/>
            <person name="Morin E."/>
            <person name="Salamov A."/>
            <person name="Lipzen A."/>
            <person name="Mereny Z."/>
            <person name="Hegedus B."/>
            <person name="Baldrian P."/>
            <person name="Stursova M."/>
            <person name="Weitz H."/>
            <person name="Taylor A."/>
            <person name="Grigoriev I.V."/>
            <person name="Nagy L.G."/>
            <person name="Martin F."/>
            <person name="Kauserud H."/>
        </authorList>
    </citation>
    <scope>NUCLEOTIDE SEQUENCE</scope>
    <source>
        <strain evidence="5">CBHHK188m</strain>
    </source>
</reference>
<dbReference type="GO" id="GO:0004527">
    <property type="term" value="F:exonuclease activity"/>
    <property type="evidence" value="ECO:0007669"/>
    <property type="project" value="UniProtKB-KW"/>
</dbReference>
<evidence type="ECO:0000259" key="4">
    <source>
        <dbReference type="SMART" id="SM00479"/>
    </source>
</evidence>